<proteinExistence type="predicted"/>
<accession>A0ABW8JUZ7</accession>
<comment type="caution">
    <text evidence="1">The sequence shown here is derived from an EMBL/GenBank/DDBJ whole genome shotgun (WGS) entry which is preliminary data.</text>
</comment>
<dbReference type="Pfam" id="PF11162">
    <property type="entry name" value="DUF2946"/>
    <property type="match status" value="1"/>
</dbReference>
<dbReference type="EMBL" id="JADIKM010000002">
    <property type="protein sequence ID" value="MFK2903996.1"/>
    <property type="molecule type" value="Genomic_DNA"/>
</dbReference>
<name>A0ABW8JUZ7_9GAMM</name>
<dbReference type="Proteomes" id="UP001620460">
    <property type="component" value="Unassembled WGS sequence"/>
</dbReference>
<sequence length="123" mass="12853">MSILRRPRRPIAWLAIVALWLTIVAPVVSQTLASPLDALVSIGWCGPHHDDGTQSPPAGHLLEKCGYCGLLSGHSILPDSPPLLSAGPSLSGLWLAMPEPPARSSIVLLAAEPRGPPLAVAHV</sequence>
<organism evidence="1 2">
    <name type="scientific">Dyella ginsengisoli</name>
    <dbReference type="NCBI Taxonomy" id="363848"/>
    <lineage>
        <taxon>Bacteria</taxon>
        <taxon>Pseudomonadati</taxon>
        <taxon>Pseudomonadota</taxon>
        <taxon>Gammaproteobacteria</taxon>
        <taxon>Lysobacterales</taxon>
        <taxon>Rhodanobacteraceae</taxon>
        <taxon>Dyella</taxon>
    </lineage>
</organism>
<evidence type="ECO:0000313" key="2">
    <source>
        <dbReference type="Proteomes" id="UP001620460"/>
    </source>
</evidence>
<keyword evidence="2" id="KW-1185">Reference proteome</keyword>
<evidence type="ECO:0000313" key="1">
    <source>
        <dbReference type="EMBL" id="MFK2903996.1"/>
    </source>
</evidence>
<dbReference type="RefSeq" id="WP_404632057.1">
    <property type="nucleotide sequence ID" value="NZ_JADIKM010000002.1"/>
</dbReference>
<protein>
    <submittedName>
        <fullName evidence="1">DUF2946 domain-containing protein</fullName>
    </submittedName>
</protein>
<reference evidence="1 2" key="1">
    <citation type="submission" date="2020-10" db="EMBL/GenBank/DDBJ databases">
        <title>Phylogeny of dyella-like bacteria.</title>
        <authorList>
            <person name="Fu J."/>
        </authorList>
    </citation>
    <scope>NUCLEOTIDE SEQUENCE [LARGE SCALE GENOMIC DNA]</scope>
    <source>
        <strain evidence="1 2">Gsoil3046</strain>
    </source>
</reference>
<dbReference type="InterPro" id="IPR021333">
    <property type="entry name" value="DUF2946"/>
</dbReference>
<gene>
    <name evidence="1" type="ORF">ISP17_08465</name>
</gene>